<evidence type="ECO:0000313" key="2">
    <source>
        <dbReference type="Proteomes" id="UP000190367"/>
    </source>
</evidence>
<dbReference type="Proteomes" id="UP000190367">
    <property type="component" value="Unassembled WGS sequence"/>
</dbReference>
<sequence>MLSITPFFTIQNLNIMCNQDNVPGYLKLRPSSVDPNKLVNDRGDTVKKVSDSTYNVNGDTCHGLKSAADKVSKWGK</sequence>
<protein>
    <submittedName>
        <fullName evidence="1">Uncharacterized protein</fullName>
    </submittedName>
</protein>
<dbReference type="AlphaFoldDB" id="A0A1T4KPE9"/>
<gene>
    <name evidence="1" type="ORF">SAMN04488128_101237</name>
</gene>
<evidence type="ECO:0000313" key="1">
    <source>
        <dbReference type="EMBL" id="SJZ44289.1"/>
    </source>
</evidence>
<keyword evidence="2" id="KW-1185">Reference proteome</keyword>
<accession>A0A1T4KPE9</accession>
<dbReference type="STRING" id="634771.SAMN04488128_101237"/>
<name>A0A1T4KPE9_9BACT</name>
<organism evidence="1 2">
    <name type="scientific">Chitinophaga eiseniae</name>
    <dbReference type="NCBI Taxonomy" id="634771"/>
    <lineage>
        <taxon>Bacteria</taxon>
        <taxon>Pseudomonadati</taxon>
        <taxon>Bacteroidota</taxon>
        <taxon>Chitinophagia</taxon>
        <taxon>Chitinophagales</taxon>
        <taxon>Chitinophagaceae</taxon>
        <taxon>Chitinophaga</taxon>
    </lineage>
</organism>
<reference evidence="2" key="1">
    <citation type="submission" date="2017-02" db="EMBL/GenBank/DDBJ databases">
        <authorList>
            <person name="Varghese N."/>
            <person name="Submissions S."/>
        </authorList>
    </citation>
    <scope>NUCLEOTIDE SEQUENCE [LARGE SCALE GENOMIC DNA]</scope>
    <source>
        <strain evidence="2">DSM 22224</strain>
    </source>
</reference>
<dbReference type="EMBL" id="FUWZ01000001">
    <property type="protein sequence ID" value="SJZ44289.1"/>
    <property type="molecule type" value="Genomic_DNA"/>
</dbReference>
<proteinExistence type="predicted"/>